<dbReference type="PANTHER" id="PTHR46558">
    <property type="entry name" value="TRACRIPTIONAL REGULATORY PROTEIN-RELATED-RELATED"/>
    <property type="match status" value="1"/>
</dbReference>
<gene>
    <name evidence="3" type="ORF">NKG59_19175</name>
</gene>
<name>A0AA41WX60_9RALS</name>
<protein>
    <submittedName>
        <fullName evidence="3">Helix-turn-helix domain-containing protein</fullName>
    </submittedName>
</protein>
<evidence type="ECO:0000256" key="1">
    <source>
        <dbReference type="ARBA" id="ARBA00023125"/>
    </source>
</evidence>
<dbReference type="SMART" id="SM00530">
    <property type="entry name" value="HTH_XRE"/>
    <property type="match status" value="1"/>
</dbReference>
<dbReference type="PROSITE" id="PS50943">
    <property type="entry name" value="HTH_CROC1"/>
    <property type="match status" value="1"/>
</dbReference>
<organism evidence="3 4">
    <name type="scientific">Ralstonia chuxiongensis</name>
    <dbReference type="NCBI Taxonomy" id="2957504"/>
    <lineage>
        <taxon>Bacteria</taxon>
        <taxon>Pseudomonadati</taxon>
        <taxon>Pseudomonadota</taxon>
        <taxon>Betaproteobacteria</taxon>
        <taxon>Burkholderiales</taxon>
        <taxon>Burkholderiaceae</taxon>
        <taxon>Ralstonia</taxon>
    </lineage>
</organism>
<accession>A0AA41WX60</accession>
<comment type="caution">
    <text evidence="3">The sequence shown here is derived from an EMBL/GenBank/DDBJ whole genome shotgun (WGS) entry which is preliminary data.</text>
</comment>
<evidence type="ECO:0000313" key="4">
    <source>
        <dbReference type="Proteomes" id="UP001162793"/>
    </source>
</evidence>
<reference evidence="4" key="1">
    <citation type="journal article" date="2023" name="Front. Microbiol.">
        <title>Ralstonia chuxiongensis sp. nov., Ralstonia mojiangensis sp. nov., and Ralstonia soli sp. nov., isolated from tobacco fields, are three novel species in the family Burkholderiaceae.</title>
        <authorList>
            <person name="Lu C.H."/>
            <person name="Zhang Y.Y."/>
            <person name="Jiang N."/>
            <person name="Chen W."/>
            <person name="Shao X."/>
            <person name="Zhao Z.M."/>
            <person name="Lu W.L."/>
            <person name="Hu X."/>
            <person name="Xi Y.X."/>
            <person name="Zou S.Y."/>
            <person name="Wei Q.J."/>
            <person name="Lin Z.L."/>
            <person name="Gong L."/>
            <person name="Gai X.T."/>
            <person name="Zhang L.Q."/>
            <person name="Li J.Y."/>
            <person name="Jin Y."/>
            <person name="Xia Z.Y."/>
        </authorList>
    </citation>
    <scope>NUCLEOTIDE SEQUENCE [LARGE SCALE GENOMIC DNA]</scope>
    <source>
        <strain evidence="4">21YRMH01-3</strain>
    </source>
</reference>
<dbReference type="EMBL" id="JAMYWC010000005">
    <property type="protein sequence ID" value="MCP1174489.1"/>
    <property type="molecule type" value="Genomic_DNA"/>
</dbReference>
<dbReference type="InterPro" id="IPR001387">
    <property type="entry name" value="Cro/C1-type_HTH"/>
</dbReference>
<keyword evidence="4" id="KW-1185">Reference proteome</keyword>
<evidence type="ECO:0000313" key="3">
    <source>
        <dbReference type="EMBL" id="MCP1174489.1"/>
    </source>
</evidence>
<dbReference type="Pfam" id="PF01381">
    <property type="entry name" value="HTH_3"/>
    <property type="match status" value="1"/>
</dbReference>
<evidence type="ECO:0000259" key="2">
    <source>
        <dbReference type="PROSITE" id="PS50943"/>
    </source>
</evidence>
<dbReference type="AlphaFoldDB" id="A0AA41WX60"/>
<dbReference type="SUPFAM" id="SSF47413">
    <property type="entry name" value="lambda repressor-like DNA-binding domains"/>
    <property type="match status" value="1"/>
</dbReference>
<dbReference type="RefSeq" id="WP_253539954.1">
    <property type="nucleotide sequence ID" value="NZ_JAMYWC010000005.1"/>
</dbReference>
<dbReference type="Proteomes" id="UP001162793">
    <property type="component" value="Unassembled WGS sequence"/>
</dbReference>
<keyword evidence="1" id="KW-0238">DNA-binding</keyword>
<dbReference type="GO" id="GO:0003677">
    <property type="term" value="F:DNA binding"/>
    <property type="evidence" value="ECO:0007669"/>
    <property type="project" value="UniProtKB-KW"/>
</dbReference>
<feature type="domain" description="HTH cro/C1-type" evidence="2">
    <location>
        <begin position="6"/>
        <end position="60"/>
    </location>
</feature>
<dbReference type="CDD" id="cd00093">
    <property type="entry name" value="HTH_XRE"/>
    <property type="match status" value="1"/>
</dbReference>
<proteinExistence type="predicted"/>
<dbReference type="Gene3D" id="1.10.260.40">
    <property type="entry name" value="lambda repressor-like DNA-binding domains"/>
    <property type="match status" value="1"/>
</dbReference>
<sequence>MLYRALRLLRTYHQLTQVELAKRLGISNSYLSEIESGDKSPGLELLDKYAELFKIPASSILLFSETMEAERKPGGRLRVAAADKILRLLEWVEERDAVKKHA</sequence>
<dbReference type="PANTHER" id="PTHR46558:SF4">
    <property type="entry name" value="DNA-BIDING PHAGE PROTEIN"/>
    <property type="match status" value="1"/>
</dbReference>
<dbReference type="InterPro" id="IPR010982">
    <property type="entry name" value="Lambda_DNA-bd_dom_sf"/>
</dbReference>